<protein>
    <submittedName>
        <fullName evidence="1">Uncharacterized protein</fullName>
    </submittedName>
</protein>
<keyword evidence="2" id="KW-1185">Reference proteome</keyword>
<evidence type="ECO:0000313" key="1">
    <source>
        <dbReference type="EMBL" id="GAA4259414.1"/>
    </source>
</evidence>
<organism evidence="1 2">
    <name type="scientific">Dactylosporangium darangshiense</name>
    <dbReference type="NCBI Taxonomy" id="579108"/>
    <lineage>
        <taxon>Bacteria</taxon>
        <taxon>Bacillati</taxon>
        <taxon>Actinomycetota</taxon>
        <taxon>Actinomycetes</taxon>
        <taxon>Micromonosporales</taxon>
        <taxon>Micromonosporaceae</taxon>
        <taxon>Dactylosporangium</taxon>
    </lineage>
</organism>
<comment type="caution">
    <text evidence="1">The sequence shown here is derived from an EMBL/GenBank/DDBJ whole genome shotgun (WGS) entry which is preliminary data.</text>
</comment>
<name>A0ABP8DMQ0_9ACTN</name>
<gene>
    <name evidence="1" type="ORF">GCM10022255_083920</name>
</gene>
<proteinExistence type="predicted"/>
<accession>A0ABP8DMQ0</accession>
<dbReference type="RefSeq" id="WP_345136320.1">
    <property type="nucleotide sequence ID" value="NZ_BAABAT010000035.1"/>
</dbReference>
<sequence length="227" mass="24450">MGEPTEPTDLTVHLRTRHPNTTGRMENGVRVRPRDYHWHRVDPGGGEDDECAFPPGYFEPIPGVGGTYAAFDEYVEGLTGQERRPVPLVLTSDHGGTLTLFAPSVSSARHRFEHGAPVELSLLVRGAPGHVAGLAGHLLRDPDGIVGVLDAAVVFREDDYEFRVDWRPVVAAIERGGGAEATPGPRGEGIVVVVPPTAVAQPAPARRHGLIRLASRCARALWPFGRS</sequence>
<dbReference type="EMBL" id="BAABAT010000035">
    <property type="protein sequence ID" value="GAA4259414.1"/>
    <property type="molecule type" value="Genomic_DNA"/>
</dbReference>
<reference evidence="2" key="1">
    <citation type="journal article" date="2019" name="Int. J. Syst. Evol. Microbiol.">
        <title>The Global Catalogue of Microorganisms (GCM) 10K type strain sequencing project: providing services to taxonomists for standard genome sequencing and annotation.</title>
        <authorList>
            <consortium name="The Broad Institute Genomics Platform"/>
            <consortium name="The Broad Institute Genome Sequencing Center for Infectious Disease"/>
            <person name="Wu L."/>
            <person name="Ma J."/>
        </authorList>
    </citation>
    <scope>NUCLEOTIDE SEQUENCE [LARGE SCALE GENOMIC DNA]</scope>
    <source>
        <strain evidence="2">JCM 17441</strain>
    </source>
</reference>
<dbReference type="Proteomes" id="UP001500620">
    <property type="component" value="Unassembled WGS sequence"/>
</dbReference>
<evidence type="ECO:0000313" key="2">
    <source>
        <dbReference type="Proteomes" id="UP001500620"/>
    </source>
</evidence>